<accession>A0ABS9VJB8</accession>
<name>A0ABS9VJB8_9SPHN</name>
<keyword evidence="1" id="KW-0812">Transmembrane</keyword>
<keyword evidence="3" id="KW-1185">Reference proteome</keyword>
<evidence type="ECO:0008006" key="4">
    <source>
        <dbReference type="Google" id="ProtNLM"/>
    </source>
</evidence>
<protein>
    <recommendedName>
        <fullName evidence="4">Glycerophosphoryl diester phosphodiesterase membrane domain-containing protein</fullName>
    </recommendedName>
</protein>
<dbReference type="EMBL" id="JAKZHW010000001">
    <property type="protein sequence ID" value="MCH8615059.1"/>
    <property type="molecule type" value="Genomic_DNA"/>
</dbReference>
<evidence type="ECO:0000313" key="3">
    <source>
        <dbReference type="Proteomes" id="UP001203058"/>
    </source>
</evidence>
<dbReference type="Proteomes" id="UP001203058">
    <property type="component" value="Unassembled WGS sequence"/>
</dbReference>
<feature type="transmembrane region" description="Helical" evidence="1">
    <location>
        <begin position="24"/>
        <end position="45"/>
    </location>
</feature>
<feature type="transmembrane region" description="Helical" evidence="1">
    <location>
        <begin position="186"/>
        <end position="215"/>
    </location>
</feature>
<evidence type="ECO:0000313" key="2">
    <source>
        <dbReference type="EMBL" id="MCH8615059.1"/>
    </source>
</evidence>
<proteinExistence type="predicted"/>
<reference evidence="2 3" key="1">
    <citation type="submission" date="2022-03" db="EMBL/GenBank/DDBJ databases">
        <authorList>
            <person name="Jo J.-H."/>
            <person name="Im W.-T."/>
        </authorList>
    </citation>
    <scope>NUCLEOTIDE SEQUENCE [LARGE SCALE GENOMIC DNA]</scope>
    <source>
        <strain evidence="2 3">SM33</strain>
    </source>
</reference>
<gene>
    <name evidence="2" type="ORF">LZ016_02915</name>
</gene>
<keyword evidence="1" id="KW-0472">Membrane</keyword>
<sequence length="272" mass="28257">MASTFSISRAWDETRDIFRRDGGLYVAVALAMIVLPEVAVGVIAPDPGNTPSGGVQLLRLLAGLIALIGQLSIIRLAIGPSTTVGDAIRHGARRFPSALGAIILLVIAMMLVTIPLVLVLAPLLGADIAHMTAQPKGPEATLILIVLLIIIAISVRFTLLSPVSSAEEIGPIAILKRSWNLTTGRYWRLAGFVGLLLIAAIFLLFTAGIIGGLLAKMVSPNIEPFSIGALILSLVAGAAQGIFSVMAALMLARVYAQVAGRDAEASVPSSGT</sequence>
<organism evidence="2 3">
    <name type="scientific">Sphingomonas telluris</name>
    <dbReference type="NCBI Taxonomy" id="2907998"/>
    <lineage>
        <taxon>Bacteria</taxon>
        <taxon>Pseudomonadati</taxon>
        <taxon>Pseudomonadota</taxon>
        <taxon>Alphaproteobacteria</taxon>
        <taxon>Sphingomonadales</taxon>
        <taxon>Sphingomonadaceae</taxon>
        <taxon>Sphingomonas</taxon>
    </lineage>
</organism>
<evidence type="ECO:0000256" key="1">
    <source>
        <dbReference type="SAM" id="Phobius"/>
    </source>
</evidence>
<keyword evidence="1" id="KW-1133">Transmembrane helix</keyword>
<feature type="transmembrane region" description="Helical" evidence="1">
    <location>
        <begin position="57"/>
        <end position="78"/>
    </location>
</feature>
<dbReference type="RefSeq" id="WP_241445738.1">
    <property type="nucleotide sequence ID" value="NZ_JAKZHW010000001.1"/>
</dbReference>
<feature type="transmembrane region" description="Helical" evidence="1">
    <location>
        <begin position="227"/>
        <end position="251"/>
    </location>
</feature>
<feature type="transmembrane region" description="Helical" evidence="1">
    <location>
        <begin position="140"/>
        <end position="159"/>
    </location>
</feature>
<comment type="caution">
    <text evidence="2">The sequence shown here is derived from an EMBL/GenBank/DDBJ whole genome shotgun (WGS) entry which is preliminary data.</text>
</comment>
<feature type="transmembrane region" description="Helical" evidence="1">
    <location>
        <begin position="98"/>
        <end position="120"/>
    </location>
</feature>